<dbReference type="InterPro" id="IPR017441">
    <property type="entry name" value="Protein_kinase_ATP_BS"/>
</dbReference>
<keyword evidence="7" id="KW-0472">Membrane</keyword>
<evidence type="ECO:0000256" key="2">
    <source>
        <dbReference type="ARBA" id="ARBA00022741"/>
    </source>
</evidence>
<evidence type="ECO:0000256" key="5">
    <source>
        <dbReference type="PROSITE-ProRule" id="PRU10141"/>
    </source>
</evidence>
<feature type="domain" description="Protein kinase" evidence="8">
    <location>
        <begin position="24"/>
        <end position="294"/>
    </location>
</feature>
<dbReference type="RefSeq" id="WP_271916911.1">
    <property type="nucleotide sequence ID" value="NZ_JAQNDO010000001.1"/>
</dbReference>
<dbReference type="PROSITE" id="PS50011">
    <property type="entry name" value="PROTEIN_KINASE_DOM"/>
    <property type="match status" value="1"/>
</dbReference>
<feature type="compositionally biased region" description="Low complexity" evidence="6">
    <location>
        <begin position="458"/>
        <end position="481"/>
    </location>
</feature>
<dbReference type="InterPro" id="IPR011009">
    <property type="entry name" value="Kinase-like_dom_sf"/>
</dbReference>
<comment type="caution">
    <text evidence="9">The sequence shown here is derived from an EMBL/GenBank/DDBJ whole genome shotgun (WGS) entry which is preliminary data.</text>
</comment>
<evidence type="ECO:0000313" key="10">
    <source>
        <dbReference type="Proteomes" id="UP001221411"/>
    </source>
</evidence>
<feature type="binding site" evidence="5">
    <location>
        <position position="53"/>
    </location>
    <ligand>
        <name>ATP</name>
        <dbReference type="ChEBI" id="CHEBI:30616"/>
    </ligand>
</feature>
<evidence type="ECO:0000256" key="3">
    <source>
        <dbReference type="ARBA" id="ARBA00022777"/>
    </source>
</evidence>
<keyword evidence="3 9" id="KW-0418">Kinase</keyword>
<gene>
    <name evidence="9" type="ORF">POL67_09550</name>
</gene>
<dbReference type="GO" id="GO:0016301">
    <property type="term" value="F:kinase activity"/>
    <property type="evidence" value="ECO:0007669"/>
    <property type="project" value="UniProtKB-KW"/>
</dbReference>
<feature type="compositionally biased region" description="Low complexity" evidence="6">
    <location>
        <begin position="431"/>
        <end position="444"/>
    </location>
</feature>
<evidence type="ECO:0000256" key="4">
    <source>
        <dbReference type="ARBA" id="ARBA00022840"/>
    </source>
</evidence>
<dbReference type="Gene3D" id="1.10.510.10">
    <property type="entry name" value="Transferase(Phosphotransferase) domain 1"/>
    <property type="match status" value="1"/>
</dbReference>
<dbReference type="PROSITE" id="PS00107">
    <property type="entry name" value="PROTEIN_KINASE_ATP"/>
    <property type="match status" value="1"/>
</dbReference>
<dbReference type="InterPro" id="IPR000719">
    <property type="entry name" value="Prot_kinase_dom"/>
</dbReference>
<feature type="transmembrane region" description="Helical" evidence="7">
    <location>
        <begin position="395"/>
        <end position="414"/>
    </location>
</feature>
<dbReference type="PANTHER" id="PTHR43289:SF6">
    <property type="entry name" value="SERINE_THREONINE-PROTEIN KINASE NEKL-3"/>
    <property type="match status" value="1"/>
</dbReference>
<dbReference type="SUPFAM" id="SSF56112">
    <property type="entry name" value="Protein kinase-like (PK-like)"/>
    <property type="match status" value="1"/>
</dbReference>
<keyword evidence="10" id="KW-1185">Reference proteome</keyword>
<evidence type="ECO:0000256" key="6">
    <source>
        <dbReference type="SAM" id="MobiDB-lite"/>
    </source>
</evidence>
<dbReference type="Gene3D" id="3.30.200.20">
    <property type="entry name" value="Phosphorylase Kinase, domain 1"/>
    <property type="match status" value="1"/>
</dbReference>
<dbReference type="Proteomes" id="UP001221411">
    <property type="component" value="Unassembled WGS sequence"/>
</dbReference>
<evidence type="ECO:0000256" key="7">
    <source>
        <dbReference type="SAM" id="Phobius"/>
    </source>
</evidence>
<protein>
    <submittedName>
        <fullName evidence="9">Protein kinase</fullName>
    </submittedName>
</protein>
<name>A0ABT5EIE7_9BACT</name>
<organism evidence="9 10">
    <name type="scientific">Polyangium mundeleinium</name>
    <dbReference type="NCBI Taxonomy" id="2995306"/>
    <lineage>
        <taxon>Bacteria</taxon>
        <taxon>Pseudomonadati</taxon>
        <taxon>Myxococcota</taxon>
        <taxon>Polyangia</taxon>
        <taxon>Polyangiales</taxon>
        <taxon>Polyangiaceae</taxon>
        <taxon>Polyangium</taxon>
    </lineage>
</organism>
<keyword evidence="7" id="KW-1133">Transmembrane helix</keyword>
<proteinExistence type="predicted"/>
<dbReference type="SMART" id="SM00220">
    <property type="entry name" value="S_TKc"/>
    <property type="match status" value="1"/>
</dbReference>
<feature type="region of interest" description="Disordered" evidence="6">
    <location>
        <begin position="340"/>
        <end position="372"/>
    </location>
</feature>
<accession>A0ABT5EIE7</accession>
<dbReference type="InterPro" id="IPR008271">
    <property type="entry name" value="Ser/Thr_kinase_AS"/>
</dbReference>
<dbReference type="PROSITE" id="PS00108">
    <property type="entry name" value="PROTEIN_KINASE_ST"/>
    <property type="match status" value="1"/>
</dbReference>
<dbReference type="PANTHER" id="PTHR43289">
    <property type="entry name" value="MITOGEN-ACTIVATED PROTEIN KINASE KINASE KINASE 20-RELATED"/>
    <property type="match status" value="1"/>
</dbReference>
<dbReference type="Pfam" id="PF00069">
    <property type="entry name" value="Pkinase"/>
    <property type="match status" value="1"/>
</dbReference>
<feature type="region of interest" description="Disordered" evidence="6">
    <location>
        <begin position="421"/>
        <end position="520"/>
    </location>
</feature>
<dbReference type="CDD" id="cd14014">
    <property type="entry name" value="STKc_PknB_like"/>
    <property type="match status" value="1"/>
</dbReference>
<evidence type="ECO:0000313" key="9">
    <source>
        <dbReference type="EMBL" id="MDC0741589.1"/>
    </source>
</evidence>
<keyword evidence="1" id="KW-0808">Transferase</keyword>
<keyword evidence="2 5" id="KW-0547">Nucleotide-binding</keyword>
<reference evidence="9 10" key="1">
    <citation type="submission" date="2022-11" db="EMBL/GenBank/DDBJ databases">
        <title>Minimal conservation of predation-associated metabolite biosynthetic gene clusters underscores biosynthetic potential of Myxococcota including descriptions for ten novel species: Archangium lansinium sp. nov., Myxococcus landrumus sp. nov., Nannocystis bai.</title>
        <authorList>
            <person name="Ahearne A."/>
            <person name="Stevens C."/>
            <person name="Dowd S."/>
        </authorList>
    </citation>
    <scope>NUCLEOTIDE SEQUENCE [LARGE SCALE GENOMIC DNA]</scope>
    <source>
        <strain evidence="9 10">RJM3</strain>
    </source>
</reference>
<keyword evidence="4 5" id="KW-0067">ATP-binding</keyword>
<dbReference type="EMBL" id="JAQNDO010000001">
    <property type="protein sequence ID" value="MDC0741589.1"/>
    <property type="molecule type" value="Genomic_DNA"/>
</dbReference>
<feature type="compositionally biased region" description="Polar residues" evidence="6">
    <location>
        <begin position="484"/>
        <end position="494"/>
    </location>
</feature>
<evidence type="ECO:0000256" key="1">
    <source>
        <dbReference type="ARBA" id="ARBA00022679"/>
    </source>
</evidence>
<evidence type="ECO:0000259" key="8">
    <source>
        <dbReference type="PROSITE" id="PS50011"/>
    </source>
</evidence>
<keyword evidence="7" id="KW-0812">Transmembrane</keyword>
<sequence>MSVTEPPQPSLANPHEGDVLAGKYRVESILGKGGMGVVVAAMHLQLGQRVAIKYLLQPDNTDIVARFLREARAAVRLKSEHVARVLDVGELGSGAPYMVMEYLEGGDLLRHLKTQGPLPIPEAIDYILQTCEAIAEAHAAGIVHRDLKPANLFLTTTPDGSKSVKVLDFGISKVSENESEGGDGMQLTKTEMVLGSPLYMSPEQLKSSKAVDPRSDIWALGVILYQLLAGKVPFHGSAFSELVLKVNLEPPSPLSQYRSDIPAELEAAIVRCLEKKREHRFNNIAEFALSIAEFGPPTARISAEKAKRVLEASGVAVQAPSGPSRSSTSSIPAAMPAVTAATSAPANTQPGASVPPPPLMPADGNTGSSLPTVAVSKAGQDVAGESGSSGKRTGLVVGAVALVGLVAVGSIFLFRGSPENRVESTVTPDNAVAAPTAKPSAASEPEVKPAAALVDTEAPAQSASVAASASASAAVSSQPAATRPPSSLPGTKSGTPEKASPPPTPTTKSSSKNPLTIGIE</sequence>